<evidence type="ECO:0000313" key="2">
    <source>
        <dbReference type="Proteomes" id="UP000011686"/>
    </source>
</evidence>
<dbReference type="AlphaFoldDB" id="M1LV59"/>
<dbReference type="STRING" id="1208918.CDEE_0151"/>
<dbReference type="EMBL" id="CP003804">
    <property type="protein sequence ID" value="AGF47981.1"/>
    <property type="molecule type" value="Genomic_DNA"/>
</dbReference>
<accession>M1LV59</accession>
<sequence>MISKNRFNKLITILLVCFLISSCGYKGNLYNNVKLTNFSQEDLHNINETFHY</sequence>
<name>M1LV59_9PROT</name>
<organism evidence="1 2">
    <name type="scientific">Candidatus Kinetoplastidibacterium crithidiae TCC036E</name>
    <dbReference type="NCBI Taxonomy" id="1208918"/>
    <lineage>
        <taxon>Bacteria</taxon>
        <taxon>Pseudomonadati</taxon>
        <taxon>Pseudomonadota</taxon>
        <taxon>Betaproteobacteria</taxon>
        <taxon>Candidatus Kinetoplastidibacterium</taxon>
    </lineage>
</organism>
<protein>
    <recommendedName>
        <fullName evidence="3">Lipoprotein</fullName>
    </recommendedName>
</protein>
<proteinExistence type="predicted"/>
<dbReference type="PROSITE" id="PS51257">
    <property type="entry name" value="PROKAR_LIPOPROTEIN"/>
    <property type="match status" value="1"/>
</dbReference>
<keyword evidence="2" id="KW-1185">Reference proteome</keyword>
<dbReference type="HOGENOM" id="CLU_3077936_0_0_4"/>
<dbReference type="KEGG" id="kct:CDEE_0151"/>
<evidence type="ECO:0000313" key="1">
    <source>
        <dbReference type="EMBL" id="AGF47981.1"/>
    </source>
</evidence>
<evidence type="ECO:0008006" key="3">
    <source>
        <dbReference type="Google" id="ProtNLM"/>
    </source>
</evidence>
<reference evidence="1 2" key="1">
    <citation type="journal article" date="2013" name="Genome Biol. Evol.">
        <title>Genome evolution and phylogenomic analysis of candidatus kinetoplastibacterium, the betaproteobacterial endosymbionts of strigomonas and angomonas.</title>
        <authorList>
            <person name="Alves J.M."/>
            <person name="Serrano M.G."/>
            <person name="Maia da Silva F."/>
            <person name="Voegtly L.J."/>
            <person name="Matveyev A.V."/>
            <person name="Teixeira M.M."/>
            <person name="Camargo E.P."/>
            <person name="Buck G.A."/>
        </authorList>
    </citation>
    <scope>NUCLEOTIDE SEQUENCE [LARGE SCALE GENOMIC DNA]</scope>
    <source>
        <strain evidence="1 2">TCC036E</strain>
    </source>
</reference>
<gene>
    <name evidence="1" type="ORF">CDEE_0151</name>
</gene>
<dbReference type="Proteomes" id="UP000011686">
    <property type="component" value="Chromosome"/>
</dbReference>